<dbReference type="Pfam" id="PF16803">
    <property type="entry name" value="DRE2_N"/>
    <property type="match status" value="1"/>
</dbReference>
<feature type="binding site" evidence="10">
    <location>
        <position position="348"/>
    </location>
    <ligand>
        <name>[4Fe-4S] cluster</name>
        <dbReference type="ChEBI" id="CHEBI:49883"/>
    </ligand>
</feature>
<dbReference type="GO" id="GO:0051537">
    <property type="term" value="F:2 iron, 2 sulfur cluster binding"/>
    <property type="evidence" value="ECO:0007669"/>
    <property type="project" value="UniProtKB-UniRule"/>
</dbReference>
<feature type="binding site" evidence="10">
    <location>
        <position position="276"/>
    </location>
    <ligand>
        <name>[2Fe-2S] cluster</name>
        <dbReference type="ChEBI" id="CHEBI:190135"/>
    </ligand>
</feature>
<feature type="region of interest" description="Fe-S binding site B" evidence="10">
    <location>
        <begin position="334"/>
        <end position="348"/>
    </location>
</feature>
<comment type="similarity">
    <text evidence="2 10">Belongs to the anamorsin family.</text>
</comment>
<feature type="binding site" evidence="10">
    <location>
        <position position="334"/>
    </location>
    <ligand>
        <name>[4Fe-4S] cluster</name>
        <dbReference type="ChEBI" id="CHEBI:49883"/>
    </ligand>
</feature>
<gene>
    <name evidence="13" type="primary">DRE2</name>
    <name evidence="13" type="ORF">LTR09_010367</name>
</gene>
<comment type="cofactor">
    <cofactor evidence="1 10">
        <name>[4Fe-4S] cluster</name>
        <dbReference type="ChEBI" id="CHEBI:49883"/>
    </cofactor>
</comment>
<comment type="domain">
    <text evidence="10">The twin Cx2C motifs are involved in the recognition by the mitochondrial MIA40-ERV1 disulfide relay system. The formation of 2 disulfide bonds in the Cx2C motifs through dithiol/disulfide exchange reactions effectively traps the protein in the mitochondrial intermembrane space.</text>
</comment>
<evidence type="ECO:0000259" key="12">
    <source>
        <dbReference type="Pfam" id="PF16803"/>
    </source>
</evidence>
<dbReference type="InterPro" id="IPR031838">
    <property type="entry name" value="Dre2_N"/>
</dbReference>
<keyword evidence="4 10" id="KW-0963">Cytoplasm</keyword>
<evidence type="ECO:0000256" key="2">
    <source>
        <dbReference type="ARBA" id="ARBA00008169"/>
    </source>
</evidence>
<dbReference type="GO" id="GO:0051539">
    <property type="term" value="F:4 iron, 4 sulfur cluster binding"/>
    <property type="evidence" value="ECO:0007669"/>
    <property type="project" value="UniProtKB-KW"/>
</dbReference>
<accession>A0AAJ0G8E1</accession>
<dbReference type="AlphaFoldDB" id="A0AAJ0G8E1"/>
<evidence type="ECO:0000313" key="13">
    <source>
        <dbReference type="EMBL" id="KAK3048206.1"/>
    </source>
</evidence>
<dbReference type="GO" id="GO:0016226">
    <property type="term" value="P:iron-sulfur cluster assembly"/>
    <property type="evidence" value="ECO:0007669"/>
    <property type="project" value="UniProtKB-UniRule"/>
</dbReference>
<feature type="domain" description="Fe-S cluster assembly protein Dre2 N-terminal" evidence="12">
    <location>
        <begin position="26"/>
        <end position="155"/>
    </location>
</feature>
<name>A0AAJ0G8E1_9PEZI</name>
<dbReference type="Gene3D" id="3.40.50.11000">
    <property type="entry name" value="Fe-S cluster assembly protein Dre2, N-terminal domain"/>
    <property type="match status" value="1"/>
</dbReference>
<organism evidence="13 14">
    <name type="scientific">Extremus antarcticus</name>
    <dbReference type="NCBI Taxonomy" id="702011"/>
    <lineage>
        <taxon>Eukaryota</taxon>
        <taxon>Fungi</taxon>
        <taxon>Dikarya</taxon>
        <taxon>Ascomycota</taxon>
        <taxon>Pezizomycotina</taxon>
        <taxon>Dothideomycetes</taxon>
        <taxon>Dothideomycetidae</taxon>
        <taxon>Mycosphaerellales</taxon>
        <taxon>Extremaceae</taxon>
        <taxon>Extremus</taxon>
    </lineage>
</organism>
<protein>
    <submittedName>
        <fullName evidence="13">Electron carrier</fullName>
    </submittedName>
</protein>
<evidence type="ECO:0000256" key="6">
    <source>
        <dbReference type="ARBA" id="ARBA00022723"/>
    </source>
</evidence>
<evidence type="ECO:0000256" key="7">
    <source>
        <dbReference type="ARBA" id="ARBA00023004"/>
    </source>
</evidence>
<evidence type="ECO:0000256" key="4">
    <source>
        <dbReference type="ARBA" id="ARBA00022490"/>
    </source>
</evidence>
<dbReference type="PANTHER" id="PTHR13273:SF14">
    <property type="entry name" value="ANAMORSIN"/>
    <property type="match status" value="1"/>
</dbReference>
<keyword evidence="3 10" id="KW-0004">4Fe-4S</keyword>
<dbReference type="GO" id="GO:0009055">
    <property type="term" value="F:electron transfer activity"/>
    <property type="evidence" value="ECO:0007669"/>
    <property type="project" value="UniProtKB-UniRule"/>
</dbReference>
<dbReference type="PANTHER" id="PTHR13273">
    <property type="entry name" value="ANAMORSIN"/>
    <property type="match status" value="1"/>
</dbReference>
<keyword evidence="7 10" id="KW-0408">Iron</keyword>
<feature type="short sequence motif" description="Cx2C motif 2" evidence="10">
    <location>
        <begin position="345"/>
        <end position="348"/>
    </location>
</feature>
<comment type="cofactor">
    <cofactor evidence="10">
        <name>[2Fe-2S] cluster</name>
        <dbReference type="ChEBI" id="CHEBI:190135"/>
    </cofactor>
</comment>
<dbReference type="Pfam" id="PF05093">
    <property type="entry name" value="CIAPIN1"/>
    <property type="match status" value="1"/>
</dbReference>
<dbReference type="EMBL" id="JAWDJX010000051">
    <property type="protein sequence ID" value="KAK3048206.1"/>
    <property type="molecule type" value="Genomic_DNA"/>
</dbReference>
<feature type="binding site" evidence="10">
    <location>
        <position position="289"/>
    </location>
    <ligand>
        <name>[2Fe-2S] cluster</name>
        <dbReference type="ChEBI" id="CHEBI:190135"/>
    </ligand>
</feature>
<evidence type="ECO:0000259" key="11">
    <source>
        <dbReference type="Pfam" id="PF05093"/>
    </source>
</evidence>
<evidence type="ECO:0000256" key="9">
    <source>
        <dbReference type="ARBA" id="ARBA00023128"/>
    </source>
</evidence>
<feature type="binding site" evidence="10">
    <location>
        <position position="286"/>
    </location>
    <ligand>
        <name>[2Fe-2S] cluster</name>
        <dbReference type="ChEBI" id="CHEBI:190135"/>
    </ligand>
</feature>
<evidence type="ECO:0000256" key="5">
    <source>
        <dbReference type="ARBA" id="ARBA00022714"/>
    </source>
</evidence>
<dbReference type="InterPro" id="IPR007785">
    <property type="entry name" value="Anamorsin"/>
</dbReference>
<keyword evidence="8 10" id="KW-0411">Iron-sulfur</keyword>
<evidence type="ECO:0000313" key="14">
    <source>
        <dbReference type="Proteomes" id="UP001271007"/>
    </source>
</evidence>
<feature type="binding site" evidence="10">
    <location>
        <position position="345"/>
    </location>
    <ligand>
        <name>[4Fe-4S] cluster</name>
        <dbReference type="ChEBI" id="CHEBI:49883"/>
    </ligand>
</feature>
<sequence length="371" mass="39547">MSPGVTIDMDDDFSFPSAATKPTTQQRTLLLAPPSVSSHPATLTKVAEAYDRNATDIQMLDRLALGLVSLPATTYDVVLLLTDVDGTRRESERLLGREVMERIVPAIKVGGTLRAQDGALGGSEQTEGILAGLVRKEGEGLIKPDPGAGQQTVRLNFGKKKPTAKSDAAAIPANAVEAVNTAKRKNEDLDILNSNGALAHANGQPVRAAPAGVGFVDSNDDFDGGFDDGSGYHSEEDDVDMEMPTQEELERAERVDPEGLLTEADRLKPLNIPEACKPNTKRRRACKDCTCGLAQRLEAEDKTKRADADATLAKLSADDLTEVDFTVQGKVGSCGNCALGDAFRCDGCPYIGLPAFKPGEEVRLVDNEVQL</sequence>
<keyword evidence="6 10" id="KW-0479">Metal-binding</keyword>
<dbReference type="HAMAP" id="MF_03115">
    <property type="entry name" value="Anamorsin"/>
    <property type="match status" value="1"/>
</dbReference>
<evidence type="ECO:0000256" key="1">
    <source>
        <dbReference type="ARBA" id="ARBA00001966"/>
    </source>
</evidence>
<feature type="short sequence motif" description="Cx2C motif 1" evidence="10">
    <location>
        <begin position="334"/>
        <end position="337"/>
    </location>
</feature>
<comment type="domain">
    <text evidence="10">The N-terminal domain has structural similarity with S-adenosyl-L-methionine-dependent methyltransferases, but does not bind S-adenosyl-L-methionine. It is required for correct assembly of the 2 Fe-S clusters.</text>
</comment>
<dbReference type="GO" id="GO:0005758">
    <property type="term" value="C:mitochondrial intermembrane space"/>
    <property type="evidence" value="ECO:0007669"/>
    <property type="project" value="UniProtKB-SubCell"/>
</dbReference>
<comment type="domain">
    <text evidence="10">The C-terminal domain binds 2 Fe-S clusters but is otherwise mostly in an intrinsically disordered conformation.</text>
</comment>
<evidence type="ECO:0000256" key="10">
    <source>
        <dbReference type="HAMAP-Rule" id="MF_03115"/>
    </source>
</evidence>
<evidence type="ECO:0000256" key="3">
    <source>
        <dbReference type="ARBA" id="ARBA00022485"/>
    </source>
</evidence>
<feature type="domain" description="Anamorsin C-terminal" evidence="11">
    <location>
        <begin position="272"/>
        <end position="364"/>
    </location>
</feature>
<feature type="binding site" evidence="10">
    <location>
        <position position="337"/>
    </location>
    <ligand>
        <name>[4Fe-4S] cluster</name>
        <dbReference type="ChEBI" id="CHEBI:49883"/>
    </ligand>
</feature>
<keyword evidence="14" id="KW-1185">Reference proteome</keyword>
<feature type="binding site" evidence="10">
    <location>
        <position position="291"/>
    </location>
    <ligand>
        <name>[2Fe-2S] cluster</name>
        <dbReference type="ChEBI" id="CHEBI:190135"/>
    </ligand>
</feature>
<comment type="subcellular location">
    <subcellularLocation>
        <location evidence="10">Cytoplasm</location>
    </subcellularLocation>
    <subcellularLocation>
        <location evidence="10">Mitochondrion intermembrane space</location>
    </subcellularLocation>
</comment>
<reference evidence="13" key="1">
    <citation type="submission" date="2023-04" db="EMBL/GenBank/DDBJ databases">
        <title>Black Yeasts Isolated from many extreme environments.</title>
        <authorList>
            <person name="Coleine C."/>
            <person name="Stajich J.E."/>
            <person name="Selbmann L."/>
        </authorList>
    </citation>
    <scope>NUCLEOTIDE SEQUENCE</scope>
    <source>
        <strain evidence="13">CCFEE 5312</strain>
    </source>
</reference>
<proteinExistence type="inferred from homology"/>
<keyword evidence="9 10" id="KW-0496">Mitochondrion</keyword>
<dbReference type="InterPro" id="IPR046408">
    <property type="entry name" value="CIAPIN1"/>
</dbReference>
<dbReference type="GO" id="GO:0046872">
    <property type="term" value="F:metal ion binding"/>
    <property type="evidence" value="ECO:0007669"/>
    <property type="project" value="UniProtKB-KW"/>
</dbReference>
<dbReference type="Proteomes" id="UP001271007">
    <property type="component" value="Unassembled WGS sequence"/>
</dbReference>
<evidence type="ECO:0000256" key="8">
    <source>
        <dbReference type="ARBA" id="ARBA00023014"/>
    </source>
</evidence>
<keyword evidence="5 10" id="KW-0001">2Fe-2S</keyword>
<comment type="caution">
    <text evidence="13">The sequence shown here is derived from an EMBL/GenBank/DDBJ whole genome shotgun (WGS) entry which is preliminary data.</text>
</comment>
<comment type="caution">
    <text evidence="10">Lacks conserved residue(s) required for the propagation of feature annotation.</text>
</comment>